<dbReference type="InterPro" id="IPR023302">
    <property type="entry name" value="Pept_S9A_N"/>
</dbReference>
<dbReference type="Gene3D" id="2.130.10.120">
    <property type="entry name" value="Prolyl oligopeptidase, N-terminal domain"/>
    <property type="match status" value="1"/>
</dbReference>
<dbReference type="Proteomes" id="UP000439522">
    <property type="component" value="Unassembled WGS sequence"/>
</dbReference>
<dbReference type="EMBL" id="WTZA01000002">
    <property type="protein sequence ID" value="MXO75820.1"/>
    <property type="molecule type" value="Genomic_DNA"/>
</dbReference>
<comment type="caution">
    <text evidence="7">The sequence shown here is derived from an EMBL/GenBank/DDBJ whole genome shotgun (WGS) entry which is preliminary data.</text>
</comment>
<evidence type="ECO:0000256" key="1">
    <source>
        <dbReference type="ARBA" id="ARBA00022670"/>
    </source>
</evidence>
<evidence type="ECO:0000259" key="5">
    <source>
        <dbReference type="Pfam" id="PF00326"/>
    </source>
</evidence>
<dbReference type="RefSeq" id="WP_160611703.1">
    <property type="nucleotide sequence ID" value="NZ_WTZA01000002.1"/>
</dbReference>
<dbReference type="GO" id="GO:0004252">
    <property type="term" value="F:serine-type endopeptidase activity"/>
    <property type="evidence" value="ECO:0007669"/>
    <property type="project" value="InterPro"/>
</dbReference>
<evidence type="ECO:0000313" key="8">
    <source>
        <dbReference type="Proteomes" id="UP000439522"/>
    </source>
</evidence>
<dbReference type="SUPFAM" id="SSF53474">
    <property type="entry name" value="alpha/beta-Hydrolases"/>
    <property type="match status" value="1"/>
</dbReference>
<keyword evidence="2" id="KW-0378">Hydrolase</keyword>
<keyword evidence="3" id="KW-0720">Serine protease</keyword>
<feature type="domain" description="Peptidase S9 prolyl oligopeptidase catalytic" evidence="5">
    <location>
        <begin position="502"/>
        <end position="704"/>
    </location>
</feature>
<dbReference type="OrthoDB" id="9801421at2"/>
<dbReference type="PANTHER" id="PTHR42881:SF13">
    <property type="entry name" value="PROLYL ENDOPEPTIDASE"/>
    <property type="match status" value="1"/>
</dbReference>
<dbReference type="Gene3D" id="3.40.50.1820">
    <property type="entry name" value="alpha/beta hydrolase"/>
    <property type="match status" value="1"/>
</dbReference>
<proteinExistence type="predicted"/>
<dbReference type="InterPro" id="IPR051167">
    <property type="entry name" value="Prolyl_oligopep/macrocyclase"/>
</dbReference>
<feature type="signal peptide" evidence="4">
    <location>
        <begin position="1"/>
        <end position="25"/>
    </location>
</feature>
<feature type="chain" id="PRO_5026191066" evidence="4">
    <location>
        <begin position="26"/>
        <end position="713"/>
    </location>
</feature>
<evidence type="ECO:0000256" key="4">
    <source>
        <dbReference type="SAM" id="SignalP"/>
    </source>
</evidence>
<dbReference type="GO" id="GO:0006508">
    <property type="term" value="P:proteolysis"/>
    <property type="evidence" value="ECO:0007669"/>
    <property type="project" value="UniProtKB-KW"/>
</dbReference>
<gene>
    <name evidence="7" type="ORF">GRI40_11395</name>
</gene>
<reference evidence="7 8" key="1">
    <citation type="submission" date="2019-12" db="EMBL/GenBank/DDBJ databases">
        <title>Genomic-based taxomic classification of the family Erythrobacteraceae.</title>
        <authorList>
            <person name="Xu L."/>
        </authorList>
    </citation>
    <scope>NUCLEOTIDE SEQUENCE [LARGE SCALE GENOMIC DNA]</scope>
    <source>
        <strain evidence="7 8">100921-2</strain>
    </source>
</reference>
<dbReference type="InterPro" id="IPR001375">
    <property type="entry name" value="Peptidase_S9_cat"/>
</dbReference>
<dbReference type="GO" id="GO:0070012">
    <property type="term" value="F:oligopeptidase activity"/>
    <property type="evidence" value="ECO:0007669"/>
    <property type="project" value="TreeGrafter"/>
</dbReference>
<accession>A0A6I4TIE5</accession>
<name>A0A6I4TIE5_9SPHN</name>
<keyword evidence="8" id="KW-1185">Reference proteome</keyword>
<feature type="domain" description="Peptidase S9A N-terminal" evidence="6">
    <location>
        <begin position="34"/>
        <end position="427"/>
    </location>
</feature>
<dbReference type="PRINTS" id="PR00862">
    <property type="entry name" value="PROLIGOPTASE"/>
</dbReference>
<dbReference type="SUPFAM" id="SSF50993">
    <property type="entry name" value="Peptidase/esterase 'gauge' domain"/>
    <property type="match status" value="1"/>
</dbReference>
<dbReference type="InterPro" id="IPR029058">
    <property type="entry name" value="AB_hydrolase_fold"/>
</dbReference>
<keyword evidence="4" id="KW-0732">Signal</keyword>
<organism evidence="7 8">
    <name type="scientific">Tsuneonella aeria</name>
    <dbReference type="NCBI Taxonomy" id="1837929"/>
    <lineage>
        <taxon>Bacteria</taxon>
        <taxon>Pseudomonadati</taxon>
        <taxon>Pseudomonadota</taxon>
        <taxon>Alphaproteobacteria</taxon>
        <taxon>Sphingomonadales</taxon>
        <taxon>Erythrobacteraceae</taxon>
        <taxon>Tsuneonella</taxon>
    </lineage>
</organism>
<protein>
    <submittedName>
        <fullName evidence="7">Prolyl oligopeptidase family serine peptidase</fullName>
    </submittedName>
</protein>
<keyword evidence="1" id="KW-0645">Protease</keyword>
<dbReference type="PROSITE" id="PS51257">
    <property type="entry name" value="PROKAR_LIPOPROTEIN"/>
    <property type="match status" value="1"/>
</dbReference>
<dbReference type="AlphaFoldDB" id="A0A6I4TIE5"/>
<evidence type="ECO:0000256" key="3">
    <source>
        <dbReference type="ARBA" id="ARBA00022825"/>
    </source>
</evidence>
<dbReference type="PANTHER" id="PTHR42881">
    <property type="entry name" value="PROLYL ENDOPEPTIDASE"/>
    <property type="match status" value="1"/>
</dbReference>
<dbReference type="Pfam" id="PF02897">
    <property type="entry name" value="Peptidase_S9_N"/>
    <property type="match status" value="1"/>
</dbReference>
<dbReference type="GO" id="GO:0005829">
    <property type="term" value="C:cytosol"/>
    <property type="evidence" value="ECO:0007669"/>
    <property type="project" value="TreeGrafter"/>
</dbReference>
<sequence length="713" mass="76396">MKHVLTAAALASLAACTATPPPASAPPAAEAPAADDPYLALEDIHGAAALAKVEEWNARTMAALSADPRFEKDRAEARAILDDKSQIARPGQVFGDMVTNLWRDADHPRGIWRQATLASFNAGKPQWQTLIDVDALGKAEEQSWVWHGANCLAPDYNRCLVSLSPGGTDADVVREWDRRTRSFVEGGFTIPLAKSDASWLDADTLLVGTDWGPGAMTDSGYPRIVKRWTRGTPLAAATTIKEGAAGDIAVRGFSILDGDTRHAFVSQGTSFYASDTWLLRDDGSLVRTPVPDTADIQGVIGGRLIAYLNKPMDAFPAGAVVSWPIAEALAGRNPAPSLVFAPTGRQAVQSVATTDNAIWVALLDDVAGKIVTLRPSAAGWSARTAALPANATLEMVSSDDARDTAYVIAQGFTLPPTLYAVSADGAARAVQSLPARFDAATVDVEQFFATSKDGTRVPYFVARKKGAAAPAAALIHAYGGFRAAQTPTYLTSEPYRAGPLAKWWVEDGQVHVIANIRGGGEYGPAWHEDALREKRQNAYDDLYAVAEDLVARGLSTKGRIAVSGRSNGGLMAGVAVTQRPDLFGAAIIGSPLLDMKRYNKLLAGASWTAEYGNPDVAEDWAFISRYSPYQAVKPGIQYPPVFFYSSTEDDRVHPGHARKMAARLMEYGQPVYFHEYREGGHSVGADHAEDAVRAALLHAYLRRVLIEGDRSAP</sequence>
<evidence type="ECO:0000256" key="2">
    <source>
        <dbReference type="ARBA" id="ARBA00022801"/>
    </source>
</evidence>
<dbReference type="InterPro" id="IPR002470">
    <property type="entry name" value="Peptidase_S9A"/>
</dbReference>
<dbReference type="Pfam" id="PF00326">
    <property type="entry name" value="Peptidase_S9"/>
    <property type="match status" value="1"/>
</dbReference>
<evidence type="ECO:0000313" key="7">
    <source>
        <dbReference type="EMBL" id="MXO75820.1"/>
    </source>
</evidence>
<evidence type="ECO:0000259" key="6">
    <source>
        <dbReference type="Pfam" id="PF02897"/>
    </source>
</evidence>